<name>A0A7Z0WNN9_9PSEU</name>
<dbReference type="Proteomes" id="UP000185696">
    <property type="component" value="Unassembled WGS sequence"/>
</dbReference>
<dbReference type="AlphaFoldDB" id="A0A7Z0WNN9"/>
<organism evidence="1 2">
    <name type="scientific">Actinophytocola xinjiangensis</name>
    <dbReference type="NCBI Taxonomy" id="485602"/>
    <lineage>
        <taxon>Bacteria</taxon>
        <taxon>Bacillati</taxon>
        <taxon>Actinomycetota</taxon>
        <taxon>Actinomycetes</taxon>
        <taxon>Pseudonocardiales</taxon>
        <taxon>Pseudonocardiaceae</taxon>
    </lineage>
</organism>
<keyword evidence="2" id="KW-1185">Reference proteome</keyword>
<comment type="caution">
    <text evidence="1">The sequence shown here is derived from an EMBL/GenBank/DDBJ whole genome shotgun (WGS) entry which is preliminary data.</text>
</comment>
<dbReference type="OrthoDB" id="3632723at2"/>
<protein>
    <submittedName>
        <fullName evidence="1">Uncharacterized protein</fullName>
    </submittedName>
</protein>
<reference evidence="1 2" key="1">
    <citation type="submission" date="2016-12" db="EMBL/GenBank/DDBJ databases">
        <title>The draft genome sequence of Actinophytocola xinjiangensis.</title>
        <authorList>
            <person name="Wang W."/>
            <person name="Yuan L."/>
        </authorList>
    </citation>
    <scope>NUCLEOTIDE SEQUENCE [LARGE SCALE GENOMIC DNA]</scope>
    <source>
        <strain evidence="1 2">CGMCC 4.4663</strain>
    </source>
</reference>
<proteinExistence type="predicted"/>
<evidence type="ECO:0000313" key="2">
    <source>
        <dbReference type="Proteomes" id="UP000185696"/>
    </source>
</evidence>
<gene>
    <name evidence="1" type="ORF">BLA60_14225</name>
</gene>
<dbReference type="EMBL" id="MSIF01000005">
    <property type="protein sequence ID" value="OLF11140.1"/>
    <property type="molecule type" value="Genomic_DNA"/>
</dbReference>
<accession>A0A7Z0WNN9</accession>
<sequence>MTELDALLAEAGRRGFLWHQFRVDEHGPDVLAGLYRWPTCADVVVLLDENTSHAYRVPLDAADVFAPTHVHWGYYQPPQVSAVWVLRALLTIPRPDEPGGLGPLTPAPEGTVVPGARVPVRLRRRSTLGST</sequence>
<dbReference type="RefSeq" id="WP_075133301.1">
    <property type="nucleotide sequence ID" value="NZ_MSIF01000005.1"/>
</dbReference>
<evidence type="ECO:0000313" key="1">
    <source>
        <dbReference type="EMBL" id="OLF11140.1"/>
    </source>
</evidence>